<feature type="binding site" evidence="12">
    <location>
        <position position="239"/>
    </location>
    <ligand>
        <name>Mg(2+)</name>
        <dbReference type="ChEBI" id="CHEBI:18420"/>
        <label>1</label>
    </ligand>
</feature>
<name>A0A9P4TU78_9PEZI</name>
<evidence type="ECO:0000256" key="6">
    <source>
        <dbReference type="ARBA" id="ARBA00022490"/>
    </source>
</evidence>
<evidence type="ECO:0000256" key="8">
    <source>
        <dbReference type="ARBA" id="ARBA00022842"/>
    </source>
</evidence>
<evidence type="ECO:0000256" key="7">
    <source>
        <dbReference type="ARBA" id="ARBA00022723"/>
    </source>
</evidence>
<evidence type="ECO:0000256" key="9">
    <source>
        <dbReference type="ARBA" id="ARBA00023235"/>
    </source>
</evidence>
<dbReference type="InterPro" id="IPR036412">
    <property type="entry name" value="HAD-like_sf"/>
</dbReference>
<dbReference type="AlphaFoldDB" id="A0A9P4TU78"/>
<comment type="subcellular location">
    <subcellularLocation>
        <location evidence="1 13">Cytoplasm</location>
    </subcellularLocation>
</comment>
<feature type="binding site" evidence="12">
    <location>
        <position position="242"/>
    </location>
    <ligand>
        <name>Mg(2+)</name>
        <dbReference type="ChEBI" id="CHEBI:18420"/>
        <label>1</label>
    </ligand>
</feature>
<protein>
    <recommendedName>
        <fullName evidence="5 13">Phosphomannomutase</fullName>
        <ecNumber evidence="5 13">5.4.2.8</ecNumber>
    </recommendedName>
</protein>
<dbReference type="PANTHER" id="PTHR10466">
    <property type="entry name" value="PHOSPHOMANNOMUTASE"/>
    <property type="match status" value="1"/>
</dbReference>
<proteinExistence type="inferred from homology"/>
<gene>
    <name evidence="14" type="ORF">EJ08DRAFT_641537</name>
</gene>
<dbReference type="Gene3D" id="3.40.50.1000">
    <property type="entry name" value="HAD superfamily/HAD-like"/>
    <property type="match status" value="1"/>
</dbReference>
<evidence type="ECO:0000256" key="2">
    <source>
        <dbReference type="ARBA" id="ARBA00004699"/>
    </source>
</evidence>
<dbReference type="Proteomes" id="UP000800235">
    <property type="component" value="Unassembled WGS sequence"/>
</dbReference>
<feature type="binding site" evidence="11">
    <location>
        <position position="191"/>
    </location>
    <ligand>
        <name>alpha-D-mannose 1-phosphate</name>
        <dbReference type="ChEBI" id="CHEBI:58409"/>
    </ligand>
</feature>
<feature type="binding site" evidence="12">
    <location>
        <position position="19"/>
    </location>
    <ligand>
        <name>Mg(2+)</name>
        <dbReference type="ChEBI" id="CHEBI:18420"/>
        <label>1</label>
    </ligand>
</feature>
<evidence type="ECO:0000256" key="1">
    <source>
        <dbReference type="ARBA" id="ARBA00004496"/>
    </source>
</evidence>
<feature type="active site" description="Proton donor/acceptor" evidence="10">
    <location>
        <position position="21"/>
    </location>
</feature>
<dbReference type="FunFam" id="3.30.1240.20:FF:000001">
    <property type="entry name" value="Phosphomannomutase"/>
    <property type="match status" value="1"/>
</dbReference>
<evidence type="ECO:0000313" key="14">
    <source>
        <dbReference type="EMBL" id="KAF2421217.1"/>
    </source>
</evidence>
<feature type="active site" description="Nucleophile" evidence="10">
    <location>
        <position position="19"/>
    </location>
</feature>
<dbReference type="GO" id="GO:0046872">
    <property type="term" value="F:metal ion binding"/>
    <property type="evidence" value="ECO:0007669"/>
    <property type="project" value="UniProtKB-KW"/>
</dbReference>
<comment type="pathway">
    <text evidence="2 13">Nucleotide-sugar biosynthesis; GDP-alpha-D-mannose biosynthesis; alpha-D-mannose 1-phosphate from D-fructose 6-phosphate: step 2/2.</text>
</comment>
<feature type="binding site" evidence="12">
    <location>
        <position position="237"/>
    </location>
    <ligand>
        <name>Mg(2+)</name>
        <dbReference type="ChEBI" id="CHEBI:18420"/>
        <label>1</label>
    </ligand>
</feature>
<reference evidence="14" key="1">
    <citation type="journal article" date="2020" name="Stud. Mycol.">
        <title>101 Dothideomycetes genomes: a test case for predicting lifestyles and emergence of pathogens.</title>
        <authorList>
            <person name="Haridas S."/>
            <person name="Albert R."/>
            <person name="Binder M."/>
            <person name="Bloem J."/>
            <person name="Labutti K."/>
            <person name="Salamov A."/>
            <person name="Andreopoulos B."/>
            <person name="Baker S."/>
            <person name="Barry K."/>
            <person name="Bills G."/>
            <person name="Bluhm B."/>
            <person name="Cannon C."/>
            <person name="Castanera R."/>
            <person name="Culley D."/>
            <person name="Daum C."/>
            <person name="Ezra D."/>
            <person name="Gonzalez J."/>
            <person name="Henrissat B."/>
            <person name="Kuo A."/>
            <person name="Liang C."/>
            <person name="Lipzen A."/>
            <person name="Lutzoni F."/>
            <person name="Magnuson J."/>
            <person name="Mondo S."/>
            <person name="Nolan M."/>
            <person name="Ohm R."/>
            <person name="Pangilinan J."/>
            <person name="Park H.-J."/>
            <person name="Ramirez L."/>
            <person name="Alfaro M."/>
            <person name="Sun H."/>
            <person name="Tritt A."/>
            <person name="Yoshinaga Y."/>
            <person name="Zwiers L.-H."/>
            <person name="Turgeon B."/>
            <person name="Goodwin S."/>
            <person name="Spatafora J."/>
            <person name="Crous P."/>
            <person name="Grigoriev I."/>
        </authorList>
    </citation>
    <scope>NUCLEOTIDE SEQUENCE</scope>
    <source>
        <strain evidence="14">CBS 130266</strain>
    </source>
</reference>
<comment type="cofactor">
    <cofactor evidence="12">
        <name>Mg(2+)</name>
        <dbReference type="ChEBI" id="CHEBI:18420"/>
    </cofactor>
</comment>
<comment type="subunit">
    <text evidence="4 13">Homodimer.</text>
</comment>
<evidence type="ECO:0000313" key="15">
    <source>
        <dbReference type="Proteomes" id="UP000800235"/>
    </source>
</evidence>
<evidence type="ECO:0000256" key="3">
    <source>
        <dbReference type="ARBA" id="ARBA00009736"/>
    </source>
</evidence>
<dbReference type="GO" id="GO:0004615">
    <property type="term" value="F:phosphomannomutase activity"/>
    <property type="evidence" value="ECO:0007669"/>
    <property type="project" value="UniProtKB-EC"/>
</dbReference>
<keyword evidence="15" id="KW-1185">Reference proteome</keyword>
<dbReference type="GO" id="GO:0006013">
    <property type="term" value="P:mannose metabolic process"/>
    <property type="evidence" value="ECO:0007669"/>
    <property type="project" value="TreeGrafter"/>
</dbReference>
<dbReference type="EMBL" id="MU007100">
    <property type="protein sequence ID" value="KAF2421217.1"/>
    <property type="molecule type" value="Genomic_DNA"/>
</dbReference>
<keyword evidence="6 13" id="KW-0963">Cytoplasm</keyword>
<feature type="binding site" evidence="12">
    <location>
        <position position="21"/>
    </location>
    <ligand>
        <name>Mg(2+)</name>
        <dbReference type="ChEBI" id="CHEBI:18420"/>
        <label>1</label>
    </ligand>
</feature>
<organism evidence="14 15">
    <name type="scientific">Tothia fuscella</name>
    <dbReference type="NCBI Taxonomy" id="1048955"/>
    <lineage>
        <taxon>Eukaryota</taxon>
        <taxon>Fungi</taxon>
        <taxon>Dikarya</taxon>
        <taxon>Ascomycota</taxon>
        <taxon>Pezizomycotina</taxon>
        <taxon>Dothideomycetes</taxon>
        <taxon>Pleosporomycetidae</taxon>
        <taxon>Venturiales</taxon>
        <taxon>Cylindrosympodiaceae</taxon>
        <taxon>Tothia</taxon>
    </lineage>
</organism>
<dbReference type="Pfam" id="PF03332">
    <property type="entry name" value="PMM"/>
    <property type="match status" value="1"/>
</dbReference>
<evidence type="ECO:0000256" key="11">
    <source>
        <dbReference type="PIRSR" id="PIRSR605002-2"/>
    </source>
</evidence>
<dbReference type="InterPro" id="IPR005002">
    <property type="entry name" value="PMM"/>
</dbReference>
<dbReference type="InterPro" id="IPR023214">
    <property type="entry name" value="HAD_sf"/>
</dbReference>
<comment type="caution">
    <text evidence="14">The sequence shown here is derived from an EMBL/GenBank/DDBJ whole genome shotgun (WGS) entry which is preliminary data.</text>
</comment>
<dbReference type="GO" id="GO:0009298">
    <property type="term" value="P:GDP-mannose biosynthetic process"/>
    <property type="evidence" value="ECO:0007669"/>
    <property type="project" value="InterPro"/>
</dbReference>
<dbReference type="GO" id="GO:0005829">
    <property type="term" value="C:cytosol"/>
    <property type="evidence" value="ECO:0007669"/>
    <property type="project" value="TreeGrafter"/>
</dbReference>
<comment type="function">
    <text evidence="13">Involved in the synthesis of the GDP-mannose and dolichol-phosphate-mannose required for a number of critical mannosyl transfer reactions.</text>
</comment>
<feature type="binding site" evidence="11">
    <location>
        <position position="133"/>
    </location>
    <ligand>
        <name>alpha-D-mannose 1-phosphate</name>
        <dbReference type="ChEBI" id="CHEBI:58409"/>
    </ligand>
</feature>
<keyword evidence="9 13" id="KW-0413">Isomerase</keyword>
<evidence type="ECO:0000256" key="10">
    <source>
        <dbReference type="PIRSR" id="PIRSR605002-1"/>
    </source>
</evidence>
<keyword evidence="8 12" id="KW-0460">Magnesium</keyword>
<dbReference type="CDD" id="cd02585">
    <property type="entry name" value="HAD_PMM"/>
    <property type="match status" value="1"/>
</dbReference>
<accession>A0A9P4TU78</accession>
<dbReference type="PANTHER" id="PTHR10466:SF0">
    <property type="entry name" value="PHOSPHOMANNOMUTASE"/>
    <property type="match status" value="1"/>
</dbReference>
<comment type="catalytic activity">
    <reaction evidence="13">
        <text>alpha-D-mannose 1-phosphate = D-mannose 6-phosphate</text>
        <dbReference type="Rhea" id="RHEA:11140"/>
        <dbReference type="ChEBI" id="CHEBI:58409"/>
        <dbReference type="ChEBI" id="CHEBI:58735"/>
        <dbReference type="EC" id="5.4.2.8"/>
    </reaction>
</comment>
<dbReference type="Gene3D" id="3.30.1240.20">
    <property type="match status" value="1"/>
</dbReference>
<evidence type="ECO:0000256" key="13">
    <source>
        <dbReference type="RuleBase" id="RU361118"/>
    </source>
</evidence>
<dbReference type="SUPFAM" id="SSF56784">
    <property type="entry name" value="HAD-like"/>
    <property type="match status" value="1"/>
</dbReference>
<evidence type="ECO:0000256" key="12">
    <source>
        <dbReference type="PIRSR" id="PIRSR605002-3"/>
    </source>
</evidence>
<evidence type="ECO:0000256" key="5">
    <source>
        <dbReference type="ARBA" id="ARBA00012730"/>
    </source>
</evidence>
<dbReference type="OrthoDB" id="10264771at2759"/>
<dbReference type="EC" id="5.4.2.8" evidence="5 13"/>
<dbReference type="InterPro" id="IPR006379">
    <property type="entry name" value="HAD-SF_hydro_IIB"/>
</dbReference>
<dbReference type="InterPro" id="IPR043169">
    <property type="entry name" value="PMM_cap"/>
</dbReference>
<feature type="binding site" evidence="12">
    <location>
        <position position="225"/>
    </location>
    <ligand>
        <name>Mg(2+)</name>
        <dbReference type="ChEBI" id="CHEBI:18420"/>
        <label>1</label>
    </ligand>
</feature>
<dbReference type="GO" id="GO:0006487">
    <property type="term" value="P:protein N-linked glycosylation"/>
    <property type="evidence" value="ECO:0007669"/>
    <property type="project" value="TreeGrafter"/>
</dbReference>
<comment type="similarity">
    <text evidence="3 13">Belongs to the eukaryotic PMM family.</text>
</comment>
<evidence type="ECO:0000256" key="4">
    <source>
        <dbReference type="ARBA" id="ARBA00011738"/>
    </source>
</evidence>
<dbReference type="NCBIfam" id="TIGR01484">
    <property type="entry name" value="HAD-SF-IIB"/>
    <property type="match status" value="1"/>
</dbReference>
<sequence>MAYPLLQDRAMKNTICLFDLDGTLCREEQVVLPEMHILLSQLRQQCAIGYVSGGPISKQQRQLSNNSVPVTSLFDFCFAENGVTAFRMGLRLPGTSLIEWIGEPHYKAFVTWVQRYIADSDLPSKRGSFVELRNGNMNVSPIGQLANYDEMDEFERYDRVHGIRSTMIEALERQFANLELQYAIGGQTCFDAFPVGWDKTYCLRHIEAEKQRSGITYNQIHFFGDKILKGQDDFELYEDRRTIGHVVVSLEDTMKQLRDLVDL</sequence>
<keyword evidence="7 12" id="KW-0479">Metal-binding</keyword>